<evidence type="ECO:0000313" key="1">
    <source>
        <dbReference type="EMBL" id="KKU87519.1"/>
    </source>
</evidence>
<evidence type="ECO:0000313" key="2">
    <source>
        <dbReference type="Proteomes" id="UP000034772"/>
    </source>
</evidence>
<sequence length="116" mass="14338">MKNTNSYATKLDLKKLKQYVDKRFNGVDKRFNAVDKRFDLIDRKFSWFRSEINDDLDLKFKDMMRLFEHKWQQKIDPILREIVHHREKEIIHWHQYDRIQKTMQKIAKKVGVEISD</sequence>
<dbReference type="Gene3D" id="6.10.250.2540">
    <property type="match status" value="1"/>
</dbReference>
<name>A0A0G1U0E0_9BACT</name>
<comment type="caution">
    <text evidence="1">The sequence shown here is derived from an EMBL/GenBank/DDBJ whole genome shotgun (WGS) entry which is preliminary data.</text>
</comment>
<protein>
    <submittedName>
        <fullName evidence="1">Uncharacterized protein</fullName>
    </submittedName>
</protein>
<proteinExistence type="predicted"/>
<dbReference type="EMBL" id="LCOZ01000016">
    <property type="protein sequence ID" value="KKU87519.1"/>
    <property type="molecule type" value="Genomic_DNA"/>
</dbReference>
<reference evidence="1 2" key="1">
    <citation type="journal article" date="2015" name="Nature">
        <title>rRNA introns, odd ribosomes, and small enigmatic genomes across a large radiation of phyla.</title>
        <authorList>
            <person name="Brown C.T."/>
            <person name="Hug L.A."/>
            <person name="Thomas B.C."/>
            <person name="Sharon I."/>
            <person name="Castelle C.J."/>
            <person name="Singh A."/>
            <person name="Wilkins M.J."/>
            <person name="Williams K.H."/>
            <person name="Banfield J.F."/>
        </authorList>
    </citation>
    <scope>NUCLEOTIDE SEQUENCE [LARGE SCALE GENOMIC DNA]</scope>
</reference>
<organism evidence="1 2">
    <name type="scientific">Candidatus Beckwithbacteria bacterium GW2011_GWC2_47_9</name>
    <dbReference type="NCBI Taxonomy" id="1618373"/>
    <lineage>
        <taxon>Bacteria</taxon>
        <taxon>Candidatus Beckwithiibacteriota</taxon>
    </lineage>
</organism>
<gene>
    <name evidence="1" type="ORF">UY17_C0016G0009</name>
</gene>
<accession>A0A0G1U0E0</accession>
<dbReference type="AlphaFoldDB" id="A0A0G1U0E0"/>
<dbReference type="Proteomes" id="UP000034772">
    <property type="component" value="Unassembled WGS sequence"/>
</dbReference>